<evidence type="ECO:0000256" key="7">
    <source>
        <dbReference type="ARBA" id="ARBA00023146"/>
    </source>
</evidence>
<keyword evidence="7 9" id="KW-0030">Aminoacyl-tRNA synthetase</keyword>
<keyword evidence="6 9" id="KW-0648">Protein biosynthesis</keyword>
<evidence type="ECO:0000313" key="12">
    <source>
        <dbReference type="EMBL" id="KAJ4344544.1"/>
    </source>
</evidence>
<dbReference type="Pfam" id="PF00750">
    <property type="entry name" value="tRNA-synt_1d"/>
    <property type="match status" value="1"/>
</dbReference>
<dbReference type="SMART" id="SM00836">
    <property type="entry name" value="DALR_1"/>
    <property type="match status" value="1"/>
</dbReference>
<protein>
    <recommendedName>
        <fullName evidence="2">arginine--tRNA ligase</fullName>
        <ecNumber evidence="2">6.1.1.19</ecNumber>
    </recommendedName>
</protein>
<dbReference type="GeneID" id="80915818"/>
<gene>
    <name evidence="12" type="ORF">N0V89_012288</name>
</gene>
<keyword evidence="3 9" id="KW-0436">Ligase</keyword>
<feature type="region of interest" description="Disordered" evidence="10">
    <location>
        <begin position="620"/>
        <end position="648"/>
    </location>
</feature>
<dbReference type="EC" id="6.1.1.19" evidence="2"/>
<dbReference type="InterPro" id="IPR009080">
    <property type="entry name" value="tRNAsynth_Ia_anticodon-bd"/>
</dbReference>
<evidence type="ECO:0000256" key="5">
    <source>
        <dbReference type="ARBA" id="ARBA00022840"/>
    </source>
</evidence>
<dbReference type="InterPro" id="IPR001278">
    <property type="entry name" value="Arg-tRNA-ligase"/>
</dbReference>
<dbReference type="InterPro" id="IPR014729">
    <property type="entry name" value="Rossmann-like_a/b/a_fold"/>
</dbReference>
<dbReference type="AlphaFoldDB" id="A0A9W8XAS3"/>
<dbReference type="PANTHER" id="PTHR11956:SF11">
    <property type="entry name" value="ARGININE--TRNA LIGASE, MITOCHONDRIAL-RELATED"/>
    <property type="match status" value="1"/>
</dbReference>
<dbReference type="EMBL" id="JAPEUX010000010">
    <property type="protein sequence ID" value="KAJ4344544.1"/>
    <property type="molecule type" value="Genomic_DNA"/>
</dbReference>
<dbReference type="GO" id="GO:0004814">
    <property type="term" value="F:arginine-tRNA ligase activity"/>
    <property type="evidence" value="ECO:0007669"/>
    <property type="project" value="UniProtKB-EC"/>
</dbReference>
<evidence type="ECO:0000256" key="2">
    <source>
        <dbReference type="ARBA" id="ARBA00012837"/>
    </source>
</evidence>
<keyword evidence="5 9" id="KW-0067">ATP-binding</keyword>
<dbReference type="Gene3D" id="3.40.50.620">
    <property type="entry name" value="HUPs"/>
    <property type="match status" value="1"/>
</dbReference>
<dbReference type="OrthoDB" id="68056at2759"/>
<feature type="domain" description="DALR anticodon binding" evidence="11">
    <location>
        <begin position="543"/>
        <end position="673"/>
    </location>
</feature>
<evidence type="ECO:0000256" key="10">
    <source>
        <dbReference type="SAM" id="MobiDB-lite"/>
    </source>
</evidence>
<dbReference type="GO" id="GO:0005739">
    <property type="term" value="C:mitochondrion"/>
    <property type="evidence" value="ECO:0007669"/>
    <property type="project" value="TreeGrafter"/>
</dbReference>
<dbReference type="SUPFAM" id="SSF52374">
    <property type="entry name" value="Nucleotidylyl transferase"/>
    <property type="match status" value="1"/>
</dbReference>
<dbReference type="SUPFAM" id="SSF47323">
    <property type="entry name" value="Anticodon-binding domain of a subclass of class I aminoacyl-tRNA synthetases"/>
    <property type="match status" value="1"/>
</dbReference>
<evidence type="ECO:0000256" key="1">
    <source>
        <dbReference type="ARBA" id="ARBA00005594"/>
    </source>
</evidence>
<name>A0A9W8XAS3_9PLEO</name>
<accession>A0A9W8XAS3</accession>
<dbReference type="GO" id="GO:0006420">
    <property type="term" value="P:arginyl-tRNA aminoacylation"/>
    <property type="evidence" value="ECO:0007669"/>
    <property type="project" value="InterPro"/>
</dbReference>
<evidence type="ECO:0000256" key="6">
    <source>
        <dbReference type="ARBA" id="ARBA00022917"/>
    </source>
</evidence>
<dbReference type="PRINTS" id="PR01038">
    <property type="entry name" value="TRNASYNTHARG"/>
</dbReference>
<proteinExistence type="inferred from homology"/>
<dbReference type="GO" id="GO:0032543">
    <property type="term" value="P:mitochondrial translation"/>
    <property type="evidence" value="ECO:0007669"/>
    <property type="project" value="TreeGrafter"/>
</dbReference>
<comment type="catalytic activity">
    <reaction evidence="8">
        <text>tRNA(Arg) + L-arginine + ATP = L-arginyl-tRNA(Arg) + AMP + diphosphate</text>
        <dbReference type="Rhea" id="RHEA:20301"/>
        <dbReference type="Rhea" id="RHEA-COMP:9658"/>
        <dbReference type="Rhea" id="RHEA-COMP:9673"/>
        <dbReference type="ChEBI" id="CHEBI:30616"/>
        <dbReference type="ChEBI" id="CHEBI:32682"/>
        <dbReference type="ChEBI" id="CHEBI:33019"/>
        <dbReference type="ChEBI" id="CHEBI:78442"/>
        <dbReference type="ChEBI" id="CHEBI:78513"/>
        <dbReference type="ChEBI" id="CHEBI:456215"/>
        <dbReference type="EC" id="6.1.1.19"/>
    </reaction>
</comment>
<evidence type="ECO:0000259" key="11">
    <source>
        <dbReference type="SMART" id="SM00836"/>
    </source>
</evidence>
<dbReference type="Proteomes" id="UP001140513">
    <property type="component" value="Unassembled WGS sequence"/>
</dbReference>
<evidence type="ECO:0000256" key="4">
    <source>
        <dbReference type="ARBA" id="ARBA00022741"/>
    </source>
</evidence>
<keyword evidence="4 9" id="KW-0547">Nucleotide-binding</keyword>
<dbReference type="GO" id="GO:0005524">
    <property type="term" value="F:ATP binding"/>
    <property type="evidence" value="ECO:0007669"/>
    <property type="project" value="UniProtKB-KW"/>
</dbReference>
<comment type="caution">
    <text evidence="12">The sequence shown here is derived from an EMBL/GenBank/DDBJ whole genome shotgun (WGS) entry which is preliminary data.</text>
</comment>
<organism evidence="12 13">
    <name type="scientific">Didymosphaeria variabile</name>
    <dbReference type="NCBI Taxonomy" id="1932322"/>
    <lineage>
        <taxon>Eukaryota</taxon>
        <taxon>Fungi</taxon>
        <taxon>Dikarya</taxon>
        <taxon>Ascomycota</taxon>
        <taxon>Pezizomycotina</taxon>
        <taxon>Dothideomycetes</taxon>
        <taxon>Pleosporomycetidae</taxon>
        <taxon>Pleosporales</taxon>
        <taxon>Massarineae</taxon>
        <taxon>Didymosphaeriaceae</taxon>
        <taxon>Didymosphaeria</taxon>
    </lineage>
</organism>
<dbReference type="InterPro" id="IPR036695">
    <property type="entry name" value="Arg-tRNA-synth_N_sf"/>
</dbReference>
<dbReference type="InterPro" id="IPR008909">
    <property type="entry name" value="DALR_anticod-bd"/>
</dbReference>
<dbReference type="Gene3D" id="1.10.730.10">
    <property type="entry name" value="Isoleucyl-tRNA Synthetase, Domain 1"/>
    <property type="match status" value="1"/>
</dbReference>
<dbReference type="RefSeq" id="XP_056064996.1">
    <property type="nucleotide sequence ID" value="XM_056221009.1"/>
</dbReference>
<dbReference type="PANTHER" id="PTHR11956">
    <property type="entry name" value="ARGINYL-TRNA SYNTHETASE"/>
    <property type="match status" value="1"/>
</dbReference>
<reference evidence="12" key="1">
    <citation type="submission" date="2022-10" db="EMBL/GenBank/DDBJ databases">
        <title>Tapping the CABI collections for fungal endophytes: first genome assemblies for Collariella, Neodidymelliopsis, Ascochyta clinopodiicola, Didymella pomorum, Didymosphaeria variabile, Neocosmospora piperis and Neocucurbitaria cava.</title>
        <authorList>
            <person name="Hill R."/>
        </authorList>
    </citation>
    <scope>NUCLEOTIDE SEQUENCE</scope>
    <source>
        <strain evidence="12">IMI 356815</strain>
    </source>
</reference>
<dbReference type="InterPro" id="IPR035684">
    <property type="entry name" value="ArgRS_core"/>
</dbReference>
<sequence>MTTTFGIAELESSLAALHLTAPRSVVEPTDILTNPLDVCRSLLADILSGLVESSPEAAYKSIQWPNNIYNGDLAVVLPKLRPGCKAADLALDIAQKVRTLVSFLLPYASLSVTQFPQNHPLFPLPFLENVHLRILLEVDAFARLLFPFILKHGDSYGTDATRGLRSSLSPDEGRKKLVVEFSSPNITNELHGRHLRSTIIGAFIGNFYESMGWDVTRINYLGDWGKNIALLKVGWERFGDEAKYQANPIEHLLEVFEKINNLFQPEVAASRHARDEAAKHGQDEGQVQAEIENQGIYAERNTVFKKLENGDEEAIGFWKRVRDVNIENYTDFYSQLGISFNEYTGESQVSTETMVEVETLLKEGNICEESSGAWVVHMQHHGLRAGTAIIRGRDGATTYLLRDLAAMIERSRKYSFDKMIIVTANDHNTPHFTHLHHILVALGKKDLADKIQHLKFNETSNMEETLGKGYKPQAIISHIETAMTTELETNRQKSIIFGEPEKSSKALSIASLLAHELSTRTTSAHSFDTGDMTTFKLGTGPDLQYWYAKLRTVLKSRDAEVELSDADYESLVEDESASNLLRLLAQYPEVTRTTYNSSVPQPDDIVKYLAGVTEQLADCLNNDDDAEDGEQREAEAGNEAEAEEKTFGPGHLTLFEATRIVLENGLKLLGITPYATESYDRADTPIAD</sequence>
<evidence type="ECO:0000256" key="9">
    <source>
        <dbReference type="RuleBase" id="RU363038"/>
    </source>
</evidence>
<keyword evidence="13" id="KW-1185">Reference proteome</keyword>
<dbReference type="SUPFAM" id="SSF55190">
    <property type="entry name" value="Arginyl-tRNA synthetase (ArgRS), N-terminal 'additional' domain"/>
    <property type="match status" value="1"/>
</dbReference>
<dbReference type="Gene3D" id="3.30.1360.70">
    <property type="entry name" value="Arginyl tRNA synthetase N-terminal domain"/>
    <property type="match status" value="1"/>
</dbReference>
<evidence type="ECO:0000256" key="8">
    <source>
        <dbReference type="ARBA" id="ARBA00049339"/>
    </source>
</evidence>
<evidence type="ECO:0000313" key="13">
    <source>
        <dbReference type="Proteomes" id="UP001140513"/>
    </source>
</evidence>
<dbReference type="Pfam" id="PF05746">
    <property type="entry name" value="DALR_1"/>
    <property type="match status" value="1"/>
</dbReference>
<evidence type="ECO:0000256" key="3">
    <source>
        <dbReference type="ARBA" id="ARBA00022598"/>
    </source>
</evidence>
<comment type="similarity">
    <text evidence="1 9">Belongs to the class-I aminoacyl-tRNA synthetase family.</text>
</comment>